<dbReference type="GO" id="GO:0016757">
    <property type="term" value="F:glycosyltransferase activity"/>
    <property type="evidence" value="ECO:0007669"/>
    <property type="project" value="UniProtKB-ARBA"/>
</dbReference>
<dbReference type="Pfam" id="PF13692">
    <property type="entry name" value="Glyco_trans_1_4"/>
    <property type="match status" value="1"/>
</dbReference>
<dbReference type="Proteomes" id="UP000466694">
    <property type="component" value="Unassembled WGS sequence"/>
</dbReference>
<dbReference type="Gene3D" id="3.40.50.2000">
    <property type="entry name" value="Glycogen Phosphorylase B"/>
    <property type="match status" value="2"/>
</dbReference>
<reference evidence="3 4" key="2">
    <citation type="submission" date="2017-09" db="EMBL/GenBank/DDBJ databases">
        <title>Comparative genomics of rhizobia isolated from Phaseolus vulgaris in China.</title>
        <authorList>
            <person name="Tong W."/>
        </authorList>
    </citation>
    <scope>NUCLEOTIDE SEQUENCE [LARGE SCALE GENOMIC DNA]</scope>
    <source>
        <strain evidence="3 4">PCH1</strain>
    </source>
</reference>
<dbReference type="CDD" id="cd03801">
    <property type="entry name" value="GT4_PimA-like"/>
    <property type="match status" value="1"/>
</dbReference>
<dbReference type="Pfam" id="PF13439">
    <property type="entry name" value="Glyco_transf_4"/>
    <property type="match status" value="1"/>
</dbReference>
<dbReference type="PANTHER" id="PTHR12526:SF637">
    <property type="entry name" value="GLYCOSYLTRANSFERASE EPSF-RELATED"/>
    <property type="match status" value="1"/>
</dbReference>
<dbReference type="Proteomes" id="UP000220353">
    <property type="component" value="Unassembled WGS sequence"/>
</dbReference>
<sequence length="399" mass="43520">MFANGCSETMLTERPLRILHCFRSPIGGIFRHVRDLAEAHAEAGHHVGILCDSTTGGSYEDALFDEVRPFLALGIVRTPIHRTIGASDIGALWRSYKQIRSLQPDVLHGHGAKGGVLARIIGSALRVNKYRVARLYSPHGGSLHYERGSLAGSAIFRMERLQERLTDALVFVCDFERQTYFAKVGRPAGRNELIYNGIGDSEFAPVATGPDVVDFLYIGMMRDLKGPDLFIEGFAGAERLAGRPLSGLMVGDGPQQSQYEEAIARMGLGDRIRMHPAMKARDAFALARTVVIPSRAEAMPYILLEALAAGKPVIASRVGGMPEVLGADSGALVEPADARALAEVMTAAAVDQDWAARTMPDAERFKSHFSAAVMTRRVMLLYRELTGESLFAEPRLRTT</sequence>
<comment type="caution">
    <text evidence="3">The sequence shown here is derived from an EMBL/GenBank/DDBJ whole genome shotgun (WGS) entry which is preliminary data.</text>
</comment>
<dbReference type="EMBL" id="WISZ01000218">
    <property type="protein sequence ID" value="MQX12234.1"/>
    <property type="molecule type" value="Genomic_DNA"/>
</dbReference>
<feature type="domain" description="Glycosyltransferase subfamily 4-like N-terminal" evidence="1">
    <location>
        <begin position="26"/>
        <end position="198"/>
    </location>
</feature>
<dbReference type="InterPro" id="IPR028098">
    <property type="entry name" value="Glyco_trans_4-like_N"/>
</dbReference>
<reference evidence="2" key="3">
    <citation type="submission" date="2019-10" db="EMBL/GenBank/DDBJ databases">
        <authorList>
            <person name="Sugawara M."/>
            <person name="Epstein B."/>
            <person name="Badgley B."/>
            <person name="Unno T."/>
            <person name="Xu L."/>
            <person name="Reese J."/>
            <person name="Gyaneshwar P."/>
            <person name="Denny R."/>
            <person name="Mudege J."/>
            <person name="Bharti A."/>
            <person name="Farmer A."/>
            <person name="May G."/>
            <person name="Woodward J."/>
            <person name="Medigue C."/>
            <person name="Vallenet D."/>
            <person name="Lajus A."/>
            <person name="Rouy Z."/>
            <person name="Martinez-Vaz B."/>
            <person name="Tiffin P."/>
            <person name="Young N."/>
            <person name="Sadowsky M."/>
        </authorList>
    </citation>
    <scope>NUCLEOTIDE SEQUENCE</scope>
    <source>
        <strain evidence="2">USDA205</strain>
    </source>
</reference>
<evidence type="ECO:0000313" key="3">
    <source>
        <dbReference type="EMBL" id="PDT47567.1"/>
    </source>
</evidence>
<reference evidence="2 5" key="1">
    <citation type="journal article" date="2013" name="Genome Biol.">
        <title>Comparative genomics of the core and accessory genomes of 48 Sinorhizobium strains comprising five genospecies.</title>
        <authorList>
            <person name="Sugawara M."/>
            <person name="Epstein B."/>
            <person name="Badgley B.D."/>
            <person name="Unno T."/>
            <person name="Xu L."/>
            <person name="Reese J."/>
            <person name="Gyaneshwar P."/>
            <person name="Denny R."/>
            <person name="Mudge J."/>
            <person name="Bharti A.K."/>
            <person name="Farmer A.D."/>
            <person name="May G.D."/>
            <person name="Woodward J.E."/>
            <person name="Medigue C."/>
            <person name="Vallenet D."/>
            <person name="Lajus A."/>
            <person name="Rouy Z."/>
            <person name="Martinez-Vaz B."/>
            <person name="Tiffin P."/>
            <person name="Young N.D."/>
            <person name="Sadowsky M.J."/>
        </authorList>
    </citation>
    <scope>NUCLEOTIDE SEQUENCE [LARGE SCALE GENOMIC DNA]</scope>
    <source>
        <strain evidence="2 5">USDA205</strain>
    </source>
</reference>
<accession>A0A2A6LYZ4</accession>
<proteinExistence type="predicted"/>
<evidence type="ECO:0000313" key="5">
    <source>
        <dbReference type="Proteomes" id="UP000466694"/>
    </source>
</evidence>
<keyword evidence="3" id="KW-0808">Transferase</keyword>
<protein>
    <submittedName>
        <fullName evidence="2 3">Glycosyltransferase</fullName>
    </submittedName>
</protein>
<dbReference type="AlphaFoldDB" id="A0A2A6LYZ4"/>
<name>A0A2A6LYZ4_RHIFR</name>
<dbReference type="EMBL" id="NWTC01000008">
    <property type="protein sequence ID" value="PDT47567.1"/>
    <property type="molecule type" value="Genomic_DNA"/>
</dbReference>
<dbReference type="SUPFAM" id="SSF53756">
    <property type="entry name" value="UDP-Glycosyltransferase/glycogen phosphorylase"/>
    <property type="match status" value="1"/>
</dbReference>
<evidence type="ECO:0000313" key="2">
    <source>
        <dbReference type="EMBL" id="MQX12234.1"/>
    </source>
</evidence>
<evidence type="ECO:0000259" key="1">
    <source>
        <dbReference type="Pfam" id="PF13439"/>
    </source>
</evidence>
<gene>
    <name evidence="3" type="ORF">CO661_12645</name>
    <name evidence="2" type="ORF">GHK48_29415</name>
</gene>
<dbReference type="PANTHER" id="PTHR12526">
    <property type="entry name" value="GLYCOSYLTRANSFERASE"/>
    <property type="match status" value="1"/>
</dbReference>
<organism evidence="3 4">
    <name type="scientific">Rhizobium fredii</name>
    <name type="common">Sinorhizobium fredii</name>
    <dbReference type="NCBI Taxonomy" id="380"/>
    <lineage>
        <taxon>Bacteria</taxon>
        <taxon>Pseudomonadati</taxon>
        <taxon>Pseudomonadota</taxon>
        <taxon>Alphaproteobacteria</taxon>
        <taxon>Hyphomicrobiales</taxon>
        <taxon>Rhizobiaceae</taxon>
        <taxon>Sinorhizobium/Ensifer group</taxon>
        <taxon>Sinorhizobium</taxon>
    </lineage>
</organism>
<evidence type="ECO:0000313" key="4">
    <source>
        <dbReference type="Proteomes" id="UP000220353"/>
    </source>
</evidence>